<dbReference type="Gene3D" id="3.60.40.10">
    <property type="entry name" value="PPM-type phosphatase domain"/>
    <property type="match status" value="1"/>
</dbReference>
<feature type="compositionally biased region" description="Polar residues" evidence="4">
    <location>
        <begin position="389"/>
        <end position="400"/>
    </location>
</feature>
<dbReference type="GeneID" id="116038117"/>
<dbReference type="Pfam" id="PF00560">
    <property type="entry name" value="LRR_1"/>
    <property type="match status" value="1"/>
</dbReference>
<dbReference type="PROSITE" id="PS51746">
    <property type="entry name" value="PPM_2"/>
    <property type="match status" value="1"/>
</dbReference>
<dbReference type="SUPFAM" id="SSF50729">
    <property type="entry name" value="PH domain-like"/>
    <property type="match status" value="1"/>
</dbReference>
<evidence type="ECO:0000313" key="6">
    <source>
        <dbReference type="Ensembl" id="ENSSLUP00000021283.1"/>
    </source>
</evidence>
<dbReference type="SUPFAM" id="SSF81606">
    <property type="entry name" value="PP2C-like"/>
    <property type="match status" value="1"/>
</dbReference>
<dbReference type="Pfam" id="PF23010">
    <property type="entry name" value="RA_3"/>
    <property type="match status" value="1"/>
</dbReference>
<dbReference type="SMART" id="SM00369">
    <property type="entry name" value="LRR_TYP"/>
    <property type="match status" value="9"/>
</dbReference>
<feature type="domain" description="PPM-type phosphatase" evidence="5">
    <location>
        <begin position="1184"/>
        <end position="1434"/>
    </location>
</feature>
<dbReference type="FunFam" id="3.80.10.10:FF:000027">
    <property type="entry name" value="PH domain and leucine rich repeat protein phosphatase 2"/>
    <property type="match status" value="1"/>
</dbReference>
<accession>A0A8C9Y8W8</accession>
<reference evidence="6" key="2">
    <citation type="submission" date="2025-09" db="UniProtKB">
        <authorList>
            <consortium name="Ensembl"/>
        </authorList>
    </citation>
    <scope>IDENTIFICATION</scope>
</reference>
<reference evidence="6" key="1">
    <citation type="submission" date="2025-08" db="UniProtKB">
        <authorList>
            <consortium name="Ensembl"/>
        </authorList>
    </citation>
    <scope>IDENTIFICATION</scope>
</reference>
<dbReference type="KEGG" id="sluc:116038117"/>
<dbReference type="InterPro" id="IPR001611">
    <property type="entry name" value="Leu-rich_rpt"/>
</dbReference>
<dbReference type="InterPro" id="IPR001932">
    <property type="entry name" value="PPM-type_phosphatase-like_dom"/>
</dbReference>
<keyword evidence="1" id="KW-0433">Leucine-rich repeat</keyword>
<dbReference type="SMART" id="SM00332">
    <property type="entry name" value="PP2Cc"/>
    <property type="match status" value="1"/>
</dbReference>
<feature type="compositionally biased region" description="Low complexity" evidence="4">
    <location>
        <begin position="131"/>
        <end position="154"/>
    </location>
</feature>
<dbReference type="Proteomes" id="UP000694568">
    <property type="component" value="Unplaced"/>
</dbReference>
<feature type="compositionally biased region" description="Low complexity" evidence="4">
    <location>
        <begin position="1603"/>
        <end position="1613"/>
    </location>
</feature>
<dbReference type="Pfam" id="PF00481">
    <property type="entry name" value="PP2C"/>
    <property type="match status" value="1"/>
</dbReference>
<dbReference type="GO" id="GO:0005737">
    <property type="term" value="C:cytoplasm"/>
    <property type="evidence" value="ECO:0007669"/>
    <property type="project" value="TreeGrafter"/>
</dbReference>
<feature type="compositionally biased region" description="Basic residues" evidence="4">
    <location>
        <begin position="121"/>
        <end position="130"/>
    </location>
</feature>
<dbReference type="Gene3D" id="3.80.10.10">
    <property type="entry name" value="Ribonuclease Inhibitor"/>
    <property type="match status" value="3"/>
</dbReference>
<dbReference type="Pfam" id="PF13855">
    <property type="entry name" value="LRR_8"/>
    <property type="match status" value="2"/>
</dbReference>
<dbReference type="InterPro" id="IPR036457">
    <property type="entry name" value="PPM-type-like_dom_sf"/>
</dbReference>
<sequence length="1729" mass="186672">MESVKENESGALSTSLTPQGILDSSGDSNPVKPSGLTPLSAGKRPSIGEDDGGGAEAKLFGKGLAATSLLQIAIRNGIYQNQVANAIGGAAKNMNIPAVKTANIYSMTSVNSTTSVNSLLSRRRQRHKRNLSLGAPPTSSSPGGVSSAEAASPAPLASPLSTLSLDRRTFLRQKQSKQLQASDKTWVRSDLRRGCIHVHDWLTPSYPRPVLCTVDTTSADIASKLDGSKAGAVLRINCKTAALVDLNDHCKDSNGHTDEIKSLSDSVDVKNPKADENEHTKPYYPDIKLSSNLFDDKTARNPSSEIYLNDTVMDLSLSVADCYGVYSGSDMESSTCEDLSPGGPRSTELRDSLSDGLGPGTDSSVLSPTCDSATEGPDPFESSSDEVDLTSSPAHSTDTSAADMPTTDPCSASSQVTTTLDDIEAGAGDHVNAPKLIKPPSKCPSSSQTRPLSSQASVQPDPEIPGGSRGWPEPINTSPTPALFLQLHGGAVRRLGDDERPLQILNEYLTHLGFEDPWRVQGEGMNPEIGCLIRFYFGKPRSVGGSERVQLSGVFNVRKGKLALPVNRWSKRQVTLSGTCLIVSSVKHAHTGKMHILPLIGGKVEEVRRHSHCLAFSSAGPQSQTYYISYDSYTEHLRWHRTASKIASQRVNSVDLSCCSLEELPAQLFYSQDLTHLNLKNNFMSLHKGVPALTRFCKLRSLTLSNNALSDFPLALCDITSLTELNLSGNRLSSLPAEVGTMHNLQTLLLDGNFLSSLPAELGSLEGLTYLGLSFNCFSCAPPILEKLRGMERLCLAGNQLPVLDIARLQWLPARHIDLRLNRLQTVTVGDAEQLVHIVQLDLRDTGLQELDVRPLCRLELLRCDRNALSTLRVSGHALKSLHAAHNELKLLEVQPVPENLTVLDLSWNTLGCVPAWVCESSKLEVLDINHNAVTELPIQLLSSGSLRKLLAGWNQVCRLAERLERSQLEVLDLQHNHLTELPHNLFIKAQSLRYLNVSANKLENLPAASLTDDSFSCLEELYVTNNSLTDKCVPLLTGHGHLRVLHLAYNQLQTFTASKLARLEQLEELDLSGNRLRAVPTTILSCQRMHTLSAHSNCINAFPEVLQLPEIKCVDLSCNELTEVTLPETLPQKLQELDLTGNPRLNLDHKSLELLNNIKCFRVDPSPSAPCVSESHGAPAVWSHGYTEASGVKNKLCVAALALDSFCGIREALYGVFDGDKNVEVPYLLQCTMGDVLAEELQRGQRQEDYMTNTFLTMQRKLGTAGQRMGGSAALCHIRHDPVAPGEHGGCFTLKAANVGRCQAVLCRDGKAMQLSTTHTVKEEPEYRRVRQQNAIITEDNKVSGVTDSTRMMGYSFLCPSVTPRPYVSTVTLTPQDEFFLLGSRGLWDMLSPGEAVEAVRNVPDALAAAKKLVTLAQSYGCSDSLSAVVVQLSITEDCCCFCEPPPPPPSPGPGAHAGTHAYSAGADGGMPLPPASSGTASELSSEFSTSEMSSEVGSTASSEDPPPQTEPLPSQLSLPGRAGARRPARGGGSFHRQFSGALSDNGVDSEDEEPIAGVFSNGSRVEVEADVHCLHRHNGPAPQTHASARLSTNTPPLAVASRPEPLSLPFSSPSPSPVPPSSPCLSGAAQSGTLGRRARANGSVACQGRNQDRIEEAGDAPVRKQGGYFNAPAQPDPDDQLIIPPELEEEVRQIIQQQQQQQQEQIQTHNQQAHSYQKPADYFVTPL</sequence>
<dbReference type="InterPro" id="IPR032675">
    <property type="entry name" value="LRR_dom_sf"/>
</dbReference>
<feature type="compositionally biased region" description="Pro residues" evidence="4">
    <location>
        <begin position="1614"/>
        <end position="1624"/>
    </location>
</feature>
<feature type="region of interest" description="Disordered" evidence="4">
    <location>
        <begin position="1"/>
        <end position="54"/>
    </location>
</feature>
<dbReference type="Ensembl" id="ENSSLUT00000022000.1">
    <property type="protein sequence ID" value="ENSSLUP00000021283.1"/>
    <property type="gene ID" value="ENSSLUG00000009367.1"/>
</dbReference>
<evidence type="ECO:0000256" key="3">
    <source>
        <dbReference type="ARBA" id="ARBA00022737"/>
    </source>
</evidence>
<dbReference type="InterPro" id="IPR055071">
    <property type="entry name" value="RA_PHLPP-like"/>
</dbReference>
<dbReference type="InterPro" id="IPR050216">
    <property type="entry name" value="LRR_domain-containing"/>
</dbReference>
<feature type="region of interest" description="Disordered" evidence="4">
    <location>
        <begin position="255"/>
        <end position="282"/>
    </location>
</feature>
<organism evidence="6 7">
    <name type="scientific">Sander lucioperca</name>
    <name type="common">Pike-perch</name>
    <name type="synonym">Perca lucioperca</name>
    <dbReference type="NCBI Taxonomy" id="283035"/>
    <lineage>
        <taxon>Eukaryota</taxon>
        <taxon>Metazoa</taxon>
        <taxon>Chordata</taxon>
        <taxon>Craniata</taxon>
        <taxon>Vertebrata</taxon>
        <taxon>Euteleostomi</taxon>
        <taxon>Actinopterygii</taxon>
        <taxon>Neopterygii</taxon>
        <taxon>Teleostei</taxon>
        <taxon>Neoteleostei</taxon>
        <taxon>Acanthomorphata</taxon>
        <taxon>Eupercaria</taxon>
        <taxon>Perciformes</taxon>
        <taxon>Percoidei</taxon>
        <taxon>Percidae</taxon>
        <taxon>Luciopercinae</taxon>
        <taxon>Sander</taxon>
    </lineage>
</organism>
<feature type="compositionally biased region" description="Polar residues" evidence="4">
    <location>
        <begin position="361"/>
        <end position="372"/>
    </location>
</feature>
<dbReference type="PANTHER" id="PTHR48051:SF43">
    <property type="entry name" value="PH DOMAIN AND LEUCINE RICH REPEAT PROTEIN PHOSPHATASE 1"/>
    <property type="match status" value="1"/>
</dbReference>
<keyword evidence="2" id="KW-0479">Metal-binding</keyword>
<protein>
    <submittedName>
        <fullName evidence="6">PH domain leucine-rich repeat-containing protein phosphatase 1-like</fullName>
    </submittedName>
</protein>
<dbReference type="GeneTree" id="ENSGT00940000158137"/>
<feature type="region of interest" description="Disordered" evidence="4">
    <location>
        <begin position="430"/>
        <end position="479"/>
    </location>
</feature>
<keyword evidence="3" id="KW-0677">Repeat</keyword>
<evidence type="ECO:0000259" key="5">
    <source>
        <dbReference type="PROSITE" id="PS51746"/>
    </source>
</evidence>
<dbReference type="InterPro" id="IPR003591">
    <property type="entry name" value="Leu-rich_rpt_typical-subtyp"/>
</dbReference>
<feature type="compositionally biased region" description="Polar residues" evidence="4">
    <location>
        <begin position="1586"/>
        <end position="1597"/>
    </location>
</feature>
<gene>
    <name evidence="6" type="primary">LOC116038117</name>
</gene>
<dbReference type="GO" id="GO:0046872">
    <property type="term" value="F:metal ion binding"/>
    <property type="evidence" value="ECO:0007669"/>
    <property type="project" value="UniProtKB-KW"/>
</dbReference>
<dbReference type="CDD" id="cd00143">
    <property type="entry name" value="PP2Cc"/>
    <property type="match status" value="1"/>
</dbReference>
<dbReference type="PROSITE" id="PS51450">
    <property type="entry name" value="LRR"/>
    <property type="match status" value="3"/>
</dbReference>
<feature type="region of interest" description="Disordered" evidence="4">
    <location>
        <begin position="1451"/>
        <end position="1729"/>
    </location>
</feature>
<evidence type="ECO:0000256" key="1">
    <source>
        <dbReference type="ARBA" id="ARBA00022614"/>
    </source>
</evidence>
<dbReference type="OrthoDB" id="1394818at2759"/>
<keyword evidence="7" id="KW-1185">Reference proteome</keyword>
<name>A0A8C9Y8W8_SANLU</name>
<evidence type="ECO:0000256" key="4">
    <source>
        <dbReference type="SAM" id="MobiDB-lite"/>
    </source>
</evidence>
<dbReference type="RefSeq" id="XP_031138178.1">
    <property type="nucleotide sequence ID" value="XM_031282318.2"/>
</dbReference>
<feature type="compositionally biased region" description="Low complexity" evidence="4">
    <location>
        <begin position="1483"/>
        <end position="1497"/>
    </location>
</feature>
<dbReference type="PANTHER" id="PTHR48051">
    <property type="match status" value="1"/>
</dbReference>
<feature type="compositionally biased region" description="Low complexity" evidence="4">
    <location>
        <begin position="1695"/>
        <end position="1714"/>
    </location>
</feature>
<proteinExistence type="predicted"/>
<evidence type="ECO:0000313" key="7">
    <source>
        <dbReference type="Proteomes" id="UP000694568"/>
    </source>
</evidence>
<dbReference type="PRINTS" id="PR00019">
    <property type="entry name" value="LEURICHRPT"/>
</dbReference>
<feature type="region of interest" description="Disordered" evidence="4">
    <location>
        <begin position="116"/>
        <end position="154"/>
    </location>
</feature>
<feature type="compositionally biased region" description="Basic and acidic residues" evidence="4">
    <location>
        <begin position="255"/>
        <end position="281"/>
    </location>
</feature>
<dbReference type="SMART" id="SM00364">
    <property type="entry name" value="LRR_BAC"/>
    <property type="match status" value="7"/>
</dbReference>
<evidence type="ECO:0000256" key="2">
    <source>
        <dbReference type="ARBA" id="ARBA00022723"/>
    </source>
</evidence>
<feature type="region of interest" description="Disordered" evidence="4">
    <location>
        <begin position="329"/>
        <end position="416"/>
    </location>
</feature>
<feature type="compositionally biased region" description="Polar residues" evidence="4">
    <location>
        <begin position="443"/>
        <end position="458"/>
    </location>
</feature>
<dbReference type="SUPFAM" id="SSF52058">
    <property type="entry name" value="L domain-like"/>
    <property type="match status" value="2"/>
</dbReference>